<protein>
    <submittedName>
        <fullName evidence="1">Alk-exo</fullName>
    </submittedName>
</protein>
<dbReference type="GeneID" id="26855120"/>
<dbReference type="SUPFAM" id="SSF57924">
    <property type="entry name" value="Inhibitor of apoptosis (IAP) repeat"/>
    <property type="match status" value="1"/>
</dbReference>
<dbReference type="Gene3D" id="3.90.320.10">
    <property type="match status" value="1"/>
</dbReference>
<dbReference type="KEGG" id="vg:26855120"/>
<dbReference type="Proteomes" id="UP000202719">
    <property type="component" value="Segment"/>
</dbReference>
<reference evidence="1 2" key="1">
    <citation type="journal article" date="2015" name="Virol. Sin.">
        <title>Genome sequencing and analysis of a granulovirus isolated from the Asiatic rice leafroller, Cnaphalocrocis medinalis.</title>
        <authorList>
            <person name="Zhang S."/>
            <person name="Zhu Z."/>
            <person name="Sun S."/>
            <person name="Chen Q."/>
            <person name="Deng F."/>
            <person name="Yang K."/>
        </authorList>
    </citation>
    <scope>NUCLEOTIDE SEQUENCE [LARGE SCALE GENOMIC DNA]</scope>
    <source>
        <strain evidence="1 2">Enping</strain>
    </source>
</reference>
<accession>A0A109WW91</accession>
<sequence>MSEEFVENLIVDDNDNDVMLSSQNITNFFNKEQKICYDKFHMDYFKDLIFDVNQRVHKDDIMFLEKMTRGQNTNFLWRIMRWGRQTASNSNYNGQPNLAMQYGLQEEEKLKNNHKKLEEFVQHIEEYTNLKVTERVINCGMFITEMGLYSASPDGYFVLENGNMVVLEIKCPITYDNMTLDQYRQTKKLNRNRRIKVDHTAFYVNLAGDEIELSVEKRNPHYRQMQHQMYVTGAVCVLYVVKFAQNYEYKFVTRDEEYIKDLYQQEYQMLQRLVKHNITNGKYLLETNRLDSFLIQYNINDENNNNNFSCNNFNDIMLMLHVLAKDGFYYIGGDMAKCYFCQRVCDNLQNVDYITNIINTHQNCNKNYNIPIVTFHNKQFLNVCDRLINLINTGLYDMKTCADLANQGFYHNNQNLVLYCCGSTNNEHDIFCTKNTNKIL</sequence>
<dbReference type="InterPro" id="IPR011604">
    <property type="entry name" value="PDDEXK-like_dom_sf"/>
</dbReference>
<proteinExistence type="predicted"/>
<dbReference type="SUPFAM" id="SSF52980">
    <property type="entry name" value="Restriction endonuclease-like"/>
    <property type="match status" value="1"/>
</dbReference>
<dbReference type="EMBL" id="KU593505">
    <property type="protein sequence ID" value="AMF83846.1"/>
    <property type="molecule type" value="Genomic_DNA"/>
</dbReference>
<name>A0A109WW91_9BBAC</name>
<keyword evidence="2" id="KW-1185">Reference proteome</keyword>
<evidence type="ECO:0000313" key="1">
    <source>
        <dbReference type="EMBL" id="AMF83846.1"/>
    </source>
</evidence>
<gene>
    <name evidence="1" type="primary">alk-exo</name>
</gene>
<dbReference type="Gene3D" id="1.10.1170.10">
    <property type="entry name" value="Inhibitor Of Apoptosis Protein (2mihbC-IAP-1), Chain A"/>
    <property type="match status" value="1"/>
</dbReference>
<dbReference type="InterPro" id="IPR011335">
    <property type="entry name" value="Restrct_endonuc-II-like"/>
</dbReference>
<dbReference type="OrthoDB" id="9306at10239"/>
<dbReference type="PANTHER" id="PTHR46609">
    <property type="entry name" value="EXONUCLEASE, PHAGE-TYPE/RECB, C-TERMINAL DOMAIN-CONTAINING PROTEIN"/>
    <property type="match status" value="1"/>
</dbReference>
<evidence type="ECO:0000313" key="2">
    <source>
        <dbReference type="Proteomes" id="UP000202719"/>
    </source>
</evidence>
<dbReference type="InterPro" id="IPR051703">
    <property type="entry name" value="NF-kappa-B_Signaling_Reg"/>
</dbReference>
<organism evidence="1 2">
    <name type="scientific">Cnaphalocrocis medinalis granulovirus</name>
    <dbReference type="NCBI Taxonomy" id="1750712"/>
    <lineage>
        <taxon>Viruses</taxon>
        <taxon>Viruses incertae sedis</taxon>
        <taxon>Naldaviricetes</taxon>
        <taxon>Lefavirales</taxon>
        <taxon>Baculoviridae</taxon>
        <taxon>Betabaculovirus</taxon>
        <taxon>Betabaculovirus cnamedinalis</taxon>
    </lineage>
</organism>
<dbReference type="RefSeq" id="YP_009230013.1">
    <property type="nucleotide sequence ID" value="NC_029304.2"/>
</dbReference>
<dbReference type="PANTHER" id="PTHR46609:SF8">
    <property type="entry name" value="YQAJ VIRAL RECOMBINASE DOMAIN-CONTAINING PROTEIN"/>
    <property type="match status" value="1"/>
</dbReference>